<dbReference type="PANTHER" id="PTHR43227">
    <property type="entry name" value="BLL4140 PROTEIN"/>
    <property type="match status" value="1"/>
</dbReference>
<evidence type="ECO:0000256" key="7">
    <source>
        <dbReference type="RuleBase" id="RU363032"/>
    </source>
</evidence>
<keyword evidence="5 7" id="KW-1133">Transmembrane helix</keyword>
<keyword evidence="6 7" id="KW-0472">Membrane</keyword>
<feature type="transmembrane region" description="Helical" evidence="7">
    <location>
        <begin position="225"/>
        <end position="248"/>
    </location>
</feature>
<evidence type="ECO:0000256" key="3">
    <source>
        <dbReference type="ARBA" id="ARBA00022475"/>
    </source>
</evidence>
<accession>S0FL26</accession>
<evidence type="ECO:0000313" key="10">
    <source>
        <dbReference type="Proteomes" id="UP000014155"/>
    </source>
</evidence>
<dbReference type="InterPro" id="IPR050809">
    <property type="entry name" value="UgpAE/MalFG_permease"/>
</dbReference>
<dbReference type="STRING" id="1195236.CTER_1217"/>
<keyword evidence="4 7" id="KW-0812">Transmembrane</keyword>
<feature type="transmembrane region" description="Helical" evidence="7">
    <location>
        <begin position="285"/>
        <end position="310"/>
    </location>
</feature>
<dbReference type="PATRIC" id="fig|1195236.3.peg.1525"/>
<comment type="caution">
    <text evidence="9">The sequence shown here is derived from an EMBL/GenBank/DDBJ whole genome shotgun (WGS) entry which is preliminary data.</text>
</comment>
<dbReference type="InterPro" id="IPR035906">
    <property type="entry name" value="MetI-like_sf"/>
</dbReference>
<feature type="transmembrane region" description="Helical" evidence="7">
    <location>
        <begin position="30"/>
        <end position="56"/>
    </location>
</feature>
<feature type="transmembrane region" description="Helical" evidence="7">
    <location>
        <begin position="93"/>
        <end position="117"/>
    </location>
</feature>
<organism evidence="9 10">
    <name type="scientific">Ruminiclostridium cellobioparum subsp. termitidis CT1112</name>
    <dbReference type="NCBI Taxonomy" id="1195236"/>
    <lineage>
        <taxon>Bacteria</taxon>
        <taxon>Bacillati</taxon>
        <taxon>Bacillota</taxon>
        <taxon>Clostridia</taxon>
        <taxon>Eubacteriales</taxon>
        <taxon>Oscillospiraceae</taxon>
        <taxon>Ruminiclostridium</taxon>
    </lineage>
</organism>
<sequence>MAKGLYELKQSKKIKPNNGLLYEIKKNKSIYTMILPGILFFLIFAYIPMVGVITAFKDYDIKKGIFGSNWNGFDNFKFFFSSGDALKITFNTFYLNLLFLIASTVISVALAIFLNGLTANGFKRISQSVMFLPYFVSWAIVGIITQGFFASDNGAINSFLRTLNVDPVSWNSSPGLWPSILVIFYIWKWCGYNLVIYLATITGFDMECYEAASIDGASKFQQIRYITIPLLMPTILVLALLQIGKIFYGDFGMFYSIIGDNGMLYATTDVIDTYVYRALRQMSDFGMASAIGLYQSVMCFVMVFGSNLLVRKYQSDGALF</sequence>
<evidence type="ECO:0000313" key="9">
    <source>
        <dbReference type="EMBL" id="EMS72895.1"/>
    </source>
</evidence>
<comment type="subcellular location">
    <subcellularLocation>
        <location evidence="1 7">Cell membrane</location>
        <topology evidence="1 7">Multi-pass membrane protein</topology>
    </subcellularLocation>
</comment>
<dbReference type="SUPFAM" id="SSF161098">
    <property type="entry name" value="MetI-like"/>
    <property type="match status" value="1"/>
</dbReference>
<dbReference type="GO" id="GO:0055085">
    <property type="term" value="P:transmembrane transport"/>
    <property type="evidence" value="ECO:0007669"/>
    <property type="project" value="InterPro"/>
</dbReference>
<comment type="similarity">
    <text evidence="7">Belongs to the binding-protein-dependent transport system permease family.</text>
</comment>
<dbReference type="PANTHER" id="PTHR43227:SF11">
    <property type="entry name" value="BLL4140 PROTEIN"/>
    <property type="match status" value="1"/>
</dbReference>
<dbReference type="AlphaFoldDB" id="S0FL26"/>
<dbReference type="InterPro" id="IPR000515">
    <property type="entry name" value="MetI-like"/>
</dbReference>
<evidence type="ECO:0000256" key="5">
    <source>
        <dbReference type="ARBA" id="ARBA00022989"/>
    </source>
</evidence>
<dbReference type="eggNOG" id="COG4209">
    <property type="taxonomic scope" value="Bacteria"/>
</dbReference>
<name>S0FL26_RUMCE</name>
<dbReference type="PROSITE" id="PS50928">
    <property type="entry name" value="ABC_TM1"/>
    <property type="match status" value="1"/>
</dbReference>
<reference evidence="9 10" key="1">
    <citation type="journal article" date="2013" name="Genome Announc.">
        <title>Draft Genome Sequence of the Cellulolytic, Mesophilic, Anaerobic Bacterium Clostridium termitidis Strain CT1112 (DSM 5398).</title>
        <authorList>
            <person name="Lal S."/>
            <person name="Ramachandran U."/>
            <person name="Zhang X."/>
            <person name="Munir R."/>
            <person name="Sparling R."/>
            <person name="Levin D.B."/>
        </authorList>
    </citation>
    <scope>NUCLEOTIDE SEQUENCE [LARGE SCALE GENOMIC DNA]</scope>
    <source>
        <strain evidence="9 10">CT1112</strain>
    </source>
</reference>
<dbReference type="GO" id="GO:0005886">
    <property type="term" value="C:plasma membrane"/>
    <property type="evidence" value="ECO:0007669"/>
    <property type="project" value="UniProtKB-SubCell"/>
</dbReference>
<protein>
    <submittedName>
        <fullName evidence="9">ABC-type polysaccharide transport system, permease component</fullName>
    </submittedName>
</protein>
<keyword evidence="2 7" id="KW-0813">Transport</keyword>
<dbReference type="Gene3D" id="1.10.3720.10">
    <property type="entry name" value="MetI-like"/>
    <property type="match status" value="1"/>
</dbReference>
<evidence type="ECO:0000259" key="8">
    <source>
        <dbReference type="PROSITE" id="PS50928"/>
    </source>
</evidence>
<evidence type="ECO:0000256" key="1">
    <source>
        <dbReference type="ARBA" id="ARBA00004651"/>
    </source>
</evidence>
<dbReference type="RefSeq" id="WP_004624629.1">
    <property type="nucleotide sequence ID" value="NZ_AORV01000025.1"/>
</dbReference>
<gene>
    <name evidence="9" type="ORF">CTER_1217</name>
</gene>
<evidence type="ECO:0000256" key="4">
    <source>
        <dbReference type="ARBA" id="ARBA00022692"/>
    </source>
</evidence>
<proteinExistence type="inferred from homology"/>
<feature type="domain" description="ABC transmembrane type-1" evidence="8">
    <location>
        <begin position="89"/>
        <end position="306"/>
    </location>
</feature>
<keyword evidence="10" id="KW-1185">Reference proteome</keyword>
<feature type="transmembrane region" description="Helical" evidence="7">
    <location>
        <begin position="129"/>
        <end position="149"/>
    </location>
</feature>
<evidence type="ECO:0000256" key="2">
    <source>
        <dbReference type="ARBA" id="ARBA00022448"/>
    </source>
</evidence>
<dbReference type="Pfam" id="PF00528">
    <property type="entry name" value="BPD_transp_1"/>
    <property type="match status" value="1"/>
</dbReference>
<dbReference type="EMBL" id="AORV01000025">
    <property type="protein sequence ID" value="EMS72895.1"/>
    <property type="molecule type" value="Genomic_DNA"/>
</dbReference>
<feature type="transmembrane region" description="Helical" evidence="7">
    <location>
        <begin position="176"/>
        <end position="204"/>
    </location>
</feature>
<dbReference type="Proteomes" id="UP000014155">
    <property type="component" value="Unassembled WGS sequence"/>
</dbReference>
<keyword evidence="3" id="KW-1003">Cell membrane</keyword>
<evidence type="ECO:0000256" key="6">
    <source>
        <dbReference type="ARBA" id="ARBA00023136"/>
    </source>
</evidence>
<dbReference type="CDD" id="cd06261">
    <property type="entry name" value="TM_PBP2"/>
    <property type="match status" value="1"/>
</dbReference>